<gene>
    <name evidence="1" type="ORF">CFOL_v3_13332</name>
</gene>
<proteinExistence type="predicted"/>
<accession>A0A1Q3BP76</accession>
<dbReference type="InParanoid" id="A0A1Q3BP76"/>
<dbReference type="Proteomes" id="UP000187406">
    <property type="component" value="Unassembled WGS sequence"/>
</dbReference>
<feature type="non-terminal residue" evidence="1">
    <location>
        <position position="1"/>
    </location>
</feature>
<comment type="caution">
    <text evidence="1">The sequence shown here is derived from an EMBL/GenBank/DDBJ whole genome shotgun (WGS) entry which is preliminary data.</text>
</comment>
<evidence type="ECO:0000313" key="1">
    <source>
        <dbReference type="EMBL" id="GAV69831.1"/>
    </source>
</evidence>
<sequence>ALTAESSIEQKAACDKWVRSYRISLMVMKGSITNAIRGAIPDYDNAKVYLAHVEVQFHGSSKEHATALITKMVTLKYDGSSGVREHILRINDMAAQLKSLDMEILSAFLCISL</sequence>
<dbReference type="EMBL" id="BDDD01000755">
    <property type="protein sequence ID" value="GAV69831.1"/>
    <property type="molecule type" value="Genomic_DNA"/>
</dbReference>
<dbReference type="OrthoDB" id="1162772at2759"/>
<evidence type="ECO:0000313" key="2">
    <source>
        <dbReference type="Proteomes" id="UP000187406"/>
    </source>
</evidence>
<name>A0A1Q3BP76_CEPFO</name>
<dbReference type="Pfam" id="PF14223">
    <property type="entry name" value="Retrotran_gag_2"/>
    <property type="match status" value="1"/>
</dbReference>
<protein>
    <submittedName>
        <fullName evidence="1">UBN2_2 domain-containing protein</fullName>
    </submittedName>
</protein>
<reference evidence="2" key="1">
    <citation type="submission" date="2016-04" db="EMBL/GenBank/DDBJ databases">
        <title>Cephalotus genome sequencing.</title>
        <authorList>
            <person name="Fukushima K."/>
            <person name="Hasebe M."/>
            <person name="Fang X."/>
        </authorList>
    </citation>
    <scope>NUCLEOTIDE SEQUENCE [LARGE SCALE GENOMIC DNA]</scope>
    <source>
        <strain evidence="2">cv. St1</strain>
    </source>
</reference>
<dbReference type="AlphaFoldDB" id="A0A1Q3BP76"/>
<organism evidence="1 2">
    <name type="scientific">Cephalotus follicularis</name>
    <name type="common">Albany pitcher plant</name>
    <dbReference type="NCBI Taxonomy" id="3775"/>
    <lineage>
        <taxon>Eukaryota</taxon>
        <taxon>Viridiplantae</taxon>
        <taxon>Streptophyta</taxon>
        <taxon>Embryophyta</taxon>
        <taxon>Tracheophyta</taxon>
        <taxon>Spermatophyta</taxon>
        <taxon>Magnoliopsida</taxon>
        <taxon>eudicotyledons</taxon>
        <taxon>Gunneridae</taxon>
        <taxon>Pentapetalae</taxon>
        <taxon>rosids</taxon>
        <taxon>fabids</taxon>
        <taxon>Oxalidales</taxon>
        <taxon>Cephalotaceae</taxon>
        <taxon>Cephalotus</taxon>
    </lineage>
</organism>
<keyword evidence="2" id="KW-1185">Reference proteome</keyword>